<organism evidence="1">
    <name type="scientific">Tepidanaerobacter syntrophicus</name>
    <dbReference type="NCBI Taxonomy" id="224999"/>
    <lineage>
        <taxon>Bacteria</taxon>
        <taxon>Bacillati</taxon>
        <taxon>Bacillota</taxon>
        <taxon>Clostridia</taxon>
        <taxon>Thermosediminibacterales</taxon>
        <taxon>Tepidanaerobacteraceae</taxon>
        <taxon>Tepidanaerobacter</taxon>
    </lineage>
</organism>
<proteinExistence type="predicted"/>
<keyword evidence="2" id="KW-1185">Reference proteome</keyword>
<protein>
    <submittedName>
        <fullName evidence="1">Uncharacterized protein</fullName>
    </submittedName>
</protein>
<dbReference type="Proteomes" id="UP000062160">
    <property type="component" value="Unassembled WGS sequence"/>
</dbReference>
<dbReference type="EMBL" id="DF976999">
    <property type="protein sequence ID" value="GAQ24598.1"/>
    <property type="molecule type" value="Genomic_DNA"/>
</dbReference>
<evidence type="ECO:0000313" key="1">
    <source>
        <dbReference type="EMBL" id="GAQ24598.1"/>
    </source>
</evidence>
<accession>A0A0U9HDL8</accession>
<name>A0A0U9HDL8_9FIRM</name>
<dbReference type="STRING" id="224999.GCA_001485475_00598"/>
<dbReference type="AlphaFoldDB" id="A0A0U9HDL8"/>
<sequence>MEAFAFWNRFHISIFAVKYHYVIIRRLKPIDLYKINCFMKLMLLHNSLDKKGAFIAASMVPACTTKAFHDVITGPVEWFAIKLVRSFQEEAVNSAMNENRKYLKDFQFCKEVVKRR</sequence>
<evidence type="ECO:0000313" key="2">
    <source>
        <dbReference type="Proteomes" id="UP000062160"/>
    </source>
</evidence>
<reference evidence="1" key="1">
    <citation type="journal article" date="2016" name="Genome Announc.">
        <title>Draft Genome Sequence of the Syntrophic Lactate-Degrading Bacterium Tepidanaerobacter syntrophicus JLT.</title>
        <authorList>
            <person name="Matsuura N."/>
            <person name="Ohashi A."/>
            <person name="Tourlousse D.M."/>
            <person name="Sekiguchi Y."/>
        </authorList>
    </citation>
    <scope>NUCLEOTIDE SEQUENCE [LARGE SCALE GENOMIC DNA]</scope>
    <source>
        <strain evidence="1">JL</strain>
    </source>
</reference>
<gene>
    <name evidence="1" type="ORF">TSYNT_5445</name>
</gene>